<evidence type="ECO:0008006" key="4">
    <source>
        <dbReference type="Google" id="ProtNLM"/>
    </source>
</evidence>
<accession>A0ABX5XJM0</accession>
<name>A0ABX5XJM0_9BACT</name>
<dbReference type="SUPFAM" id="SSF50494">
    <property type="entry name" value="Trypsin-like serine proteases"/>
    <property type="match status" value="1"/>
</dbReference>
<sequence>MRLGRWSTVGSGFDLPRLPCLSENTYVNSICRHLLLGIALLWIHSHSSAAIINGLDPTYHDRFLSDGTPNPSFLVDETQLSGVALQPAVLITPRHYVTAAHVGTTEVTFRGTDGTERTYQSISSQKLLTTVPGQPAVGSDIQLHTLSSDVDPSIVPVPIVVGDLAALLGQTFFAFDAQGRAGRNVIDGLQIVQFDTGGSDTVTIQFSYDTDTNGGTGGLGRDEIGLLGGDSGNAALIEIDGQIGLIGTHMGIDVPEGSNAGAGDRYDNFSTLVGAYEDELSSLVAAQGYSLRTLSITAVPEPATVGFLLAASATVSLSRRNRRRRNQR</sequence>
<evidence type="ECO:0000313" key="2">
    <source>
        <dbReference type="EMBL" id="QDV81160.1"/>
    </source>
</evidence>
<evidence type="ECO:0000256" key="1">
    <source>
        <dbReference type="SAM" id="Phobius"/>
    </source>
</evidence>
<feature type="transmembrane region" description="Helical" evidence="1">
    <location>
        <begin position="302"/>
        <end position="318"/>
    </location>
</feature>
<dbReference type="Proteomes" id="UP000318081">
    <property type="component" value="Chromosome"/>
</dbReference>
<proteinExistence type="predicted"/>
<evidence type="ECO:0000313" key="3">
    <source>
        <dbReference type="Proteomes" id="UP000318081"/>
    </source>
</evidence>
<reference evidence="2 3" key="1">
    <citation type="submission" date="2019-02" db="EMBL/GenBank/DDBJ databases">
        <title>Deep-cultivation of Planctomycetes and their phenomic and genomic characterization uncovers novel biology.</title>
        <authorList>
            <person name="Wiegand S."/>
            <person name="Jogler M."/>
            <person name="Boedeker C."/>
            <person name="Pinto D."/>
            <person name="Vollmers J."/>
            <person name="Rivas-Marin E."/>
            <person name="Kohn T."/>
            <person name="Peeters S.H."/>
            <person name="Heuer A."/>
            <person name="Rast P."/>
            <person name="Oberbeckmann S."/>
            <person name="Bunk B."/>
            <person name="Jeske O."/>
            <person name="Meyerdierks A."/>
            <person name="Storesund J.E."/>
            <person name="Kallscheuer N."/>
            <person name="Luecker S."/>
            <person name="Lage O.M."/>
            <person name="Pohl T."/>
            <person name="Merkel B.J."/>
            <person name="Hornburger P."/>
            <person name="Mueller R.-W."/>
            <person name="Bruemmer F."/>
            <person name="Labrenz M."/>
            <person name="Spormann A.M."/>
            <person name="Op den Camp H."/>
            <person name="Overmann J."/>
            <person name="Amann R."/>
            <person name="Jetten M.S.M."/>
            <person name="Mascher T."/>
            <person name="Medema M.H."/>
            <person name="Devos D.P."/>
            <person name="Kaster A.-K."/>
            <person name="Ovreas L."/>
            <person name="Rohde M."/>
            <person name="Galperin M.Y."/>
            <person name="Jogler C."/>
        </authorList>
    </citation>
    <scope>NUCLEOTIDE SEQUENCE [LARGE SCALE GENOMIC DNA]</scope>
    <source>
        <strain evidence="2 3">TBK1r</strain>
    </source>
</reference>
<keyword evidence="3" id="KW-1185">Reference proteome</keyword>
<protein>
    <recommendedName>
        <fullName evidence="4">Trypsin</fullName>
    </recommendedName>
</protein>
<keyword evidence="1" id="KW-0812">Transmembrane</keyword>
<gene>
    <name evidence="2" type="ORF">TBK1r_00750</name>
</gene>
<keyword evidence="1" id="KW-1133">Transmembrane helix</keyword>
<dbReference type="InterPro" id="IPR009003">
    <property type="entry name" value="Peptidase_S1_PA"/>
</dbReference>
<dbReference type="EMBL" id="CP036432">
    <property type="protein sequence ID" value="QDV81160.1"/>
    <property type="molecule type" value="Genomic_DNA"/>
</dbReference>
<dbReference type="NCBIfam" id="TIGR02595">
    <property type="entry name" value="PEP_CTERM"/>
    <property type="match status" value="1"/>
</dbReference>
<organism evidence="2 3">
    <name type="scientific">Stieleria magnilauensis</name>
    <dbReference type="NCBI Taxonomy" id="2527963"/>
    <lineage>
        <taxon>Bacteria</taxon>
        <taxon>Pseudomonadati</taxon>
        <taxon>Planctomycetota</taxon>
        <taxon>Planctomycetia</taxon>
        <taxon>Pirellulales</taxon>
        <taxon>Pirellulaceae</taxon>
        <taxon>Stieleria</taxon>
    </lineage>
</organism>
<keyword evidence="1" id="KW-0472">Membrane</keyword>
<dbReference type="InterPro" id="IPR013424">
    <property type="entry name" value="Ice-binding_C"/>
</dbReference>